<gene>
    <name evidence="1" type="ORF">ColLi_04886</name>
</gene>
<proteinExistence type="predicted"/>
<comment type="caution">
    <text evidence="1">The sequence shown here is derived from an EMBL/GenBank/DDBJ whole genome shotgun (WGS) entry which is preliminary data.</text>
</comment>
<name>A0AA37LS85_9PEZI</name>
<sequence>MNKFCVGGVIGIDHQQLLLAASQDTVYLDLAILNPENSACPCIHCVIFDASPVAEYYNDLVIAIFSN</sequence>
<organism evidence="1 2">
    <name type="scientific">Colletotrichum liriopes</name>
    <dbReference type="NCBI Taxonomy" id="708192"/>
    <lineage>
        <taxon>Eukaryota</taxon>
        <taxon>Fungi</taxon>
        <taxon>Dikarya</taxon>
        <taxon>Ascomycota</taxon>
        <taxon>Pezizomycotina</taxon>
        <taxon>Sordariomycetes</taxon>
        <taxon>Hypocreomycetidae</taxon>
        <taxon>Glomerellales</taxon>
        <taxon>Glomerellaceae</taxon>
        <taxon>Colletotrichum</taxon>
        <taxon>Colletotrichum spaethianum species complex</taxon>
    </lineage>
</organism>
<dbReference type="EMBL" id="BPPX01000008">
    <property type="protein sequence ID" value="GJC82048.1"/>
    <property type="molecule type" value="Genomic_DNA"/>
</dbReference>
<evidence type="ECO:0000313" key="2">
    <source>
        <dbReference type="Proteomes" id="UP001055172"/>
    </source>
</evidence>
<keyword evidence="2" id="KW-1185">Reference proteome</keyword>
<reference evidence="1 2" key="1">
    <citation type="submission" date="2021-07" db="EMBL/GenBank/DDBJ databases">
        <title>Genome data of Colletotrichum spaethianum.</title>
        <authorList>
            <person name="Utami Y.D."/>
            <person name="Hiruma K."/>
        </authorList>
    </citation>
    <scope>NUCLEOTIDE SEQUENCE [LARGE SCALE GENOMIC DNA]</scope>
    <source>
        <strain evidence="1 2">MAFF 242679</strain>
    </source>
</reference>
<dbReference type="AlphaFoldDB" id="A0AA37LS85"/>
<protein>
    <submittedName>
        <fullName evidence="1">Uncharacterized protein</fullName>
    </submittedName>
</protein>
<evidence type="ECO:0000313" key="1">
    <source>
        <dbReference type="EMBL" id="GJC82048.1"/>
    </source>
</evidence>
<dbReference type="Proteomes" id="UP001055172">
    <property type="component" value="Unassembled WGS sequence"/>
</dbReference>
<accession>A0AA37LS85</accession>